<comment type="similarity">
    <text evidence="1 2">Belongs to the glutamine synthetase family.</text>
</comment>
<evidence type="ECO:0000256" key="2">
    <source>
        <dbReference type="RuleBase" id="RU000384"/>
    </source>
</evidence>
<evidence type="ECO:0000259" key="3">
    <source>
        <dbReference type="PROSITE" id="PS51987"/>
    </source>
</evidence>
<proteinExistence type="inferred from homology"/>
<protein>
    <recommendedName>
        <fullName evidence="3">GS catalytic domain-containing protein</fullName>
    </recommendedName>
</protein>
<dbReference type="FunFam" id="3.20.20.140:FF:000046">
    <property type="entry name" value="Glutamate-ammonia ligase"/>
    <property type="match status" value="1"/>
</dbReference>
<reference evidence="4" key="1">
    <citation type="submission" date="2023-07" db="EMBL/GenBank/DDBJ databases">
        <title>draft genome sequence of fig (Ficus carica).</title>
        <authorList>
            <person name="Takahashi T."/>
            <person name="Nishimura K."/>
        </authorList>
    </citation>
    <scope>NUCLEOTIDE SEQUENCE</scope>
</reference>
<dbReference type="Gramene" id="FCD_00005342-RA">
    <property type="protein sequence ID" value="FCD_00005342-RA:cds"/>
    <property type="gene ID" value="FCD_00005342"/>
</dbReference>
<dbReference type="PROSITE" id="PS51987">
    <property type="entry name" value="GS_CATALYTIC"/>
    <property type="match status" value="1"/>
</dbReference>
<dbReference type="Pfam" id="PF04909">
    <property type="entry name" value="Amidohydro_2"/>
    <property type="match status" value="1"/>
</dbReference>
<dbReference type="GO" id="GO:0004356">
    <property type="term" value="F:glutamine synthetase activity"/>
    <property type="evidence" value="ECO:0007669"/>
    <property type="project" value="InterPro"/>
</dbReference>
<evidence type="ECO:0000256" key="1">
    <source>
        <dbReference type="PROSITE-ProRule" id="PRU01331"/>
    </source>
</evidence>
<dbReference type="InterPro" id="IPR032466">
    <property type="entry name" value="Metal_Hydrolase"/>
</dbReference>
<dbReference type="AlphaFoldDB" id="A0AA87ZTH3"/>
<feature type="domain" description="GS catalytic" evidence="3">
    <location>
        <begin position="507"/>
        <end position="839"/>
    </location>
</feature>
<dbReference type="GO" id="GO:0006542">
    <property type="term" value="P:glutamine biosynthetic process"/>
    <property type="evidence" value="ECO:0007669"/>
    <property type="project" value="InterPro"/>
</dbReference>
<dbReference type="Gene3D" id="3.20.20.140">
    <property type="entry name" value="Metal-dependent hydrolases"/>
    <property type="match status" value="1"/>
</dbReference>
<dbReference type="GO" id="GO:0048829">
    <property type="term" value="P:root cap development"/>
    <property type="evidence" value="ECO:0007669"/>
    <property type="project" value="EnsemblPlants"/>
</dbReference>
<dbReference type="SUPFAM" id="SSF51556">
    <property type="entry name" value="Metallo-dependent hydrolases"/>
    <property type="match status" value="1"/>
</dbReference>
<dbReference type="Proteomes" id="UP001187192">
    <property type="component" value="Unassembled WGS sequence"/>
</dbReference>
<dbReference type="EMBL" id="BTGU01000009">
    <property type="protein sequence ID" value="GMN39260.1"/>
    <property type="molecule type" value="Genomic_DNA"/>
</dbReference>
<accession>A0AA87ZTH3</accession>
<dbReference type="Gene3D" id="3.30.590.10">
    <property type="entry name" value="Glutamine synthetase/guanido kinase, catalytic domain"/>
    <property type="match status" value="1"/>
</dbReference>
<dbReference type="GO" id="GO:0005829">
    <property type="term" value="C:cytosol"/>
    <property type="evidence" value="ECO:0007669"/>
    <property type="project" value="EnsemblPlants"/>
</dbReference>
<dbReference type="PANTHER" id="PTHR43383">
    <property type="entry name" value="NODULIN 6"/>
    <property type="match status" value="1"/>
</dbReference>
<dbReference type="InterPro" id="IPR036651">
    <property type="entry name" value="Gln_synt_N_sf"/>
</dbReference>
<dbReference type="Gene3D" id="3.10.20.70">
    <property type="entry name" value="Glutamine synthetase, N-terminal domain"/>
    <property type="match status" value="1"/>
</dbReference>
<dbReference type="GO" id="GO:0009617">
    <property type="term" value="P:response to bacterium"/>
    <property type="evidence" value="ECO:0007669"/>
    <property type="project" value="EnsemblPlants"/>
</dbReference>
<dbReference type="GO" id="GO:0043015">
    <property type="term" value="F:gamma-tubulin binding"/>
    <property type="evidence" value="ECO:0007669"/>
    <property type="project" value="EnsemblPlants"/>
</dbReference>
<dbReference type="Pfam" id="PF00120">
    <property type="entry name" value="Gln-synt_C"/>
    <property type="match status" value="1"/>
</dbReference>
<evidence type="ECO:0000313" key="4">
    <source>
        <dbReference type="EMBL" id="GMN39260.1"/>
    </source>
</evidence>
<dbReference type="PANTHER" id="PTHR43383:SF2">
    <property type="entry name" value="AMIDOHYDROLASE 2 FAMILY PROTEIN"/>
    <property type="match status" value="1"/>
</dbReference>
<gene>
    <name evidence="4" type="ORF">TIFTF001_008496</name>
</gene>
<name>A0AA87ZTH3_FICCA</name>
<dbReference type="FunFam" id="3.30.590.10:FF:000012">
    <property type="entry name" value="Glutamate-ammonia ligase"/>
    <property type="match status" value="1"/>
</dbReference>
<dbReference type="GO" id="GO:0010311">
    <property type="term" value="P:lateral root formation"/>
    <property type="evidence" value="ECO:0007669"/>
    <property type="project" value="EnsemblPlants"/>
</dbReference>
<dbReference type="InterPro" id="IPR006680">
    <property type="entry name" value="Amidohydro-rel"/>
</dbReference>
<sequence length="839" mass="93466">MDFSELRKTIEEAELLDAHAHNIVAVDSTFPFINGFSEAHGDALSHAVHSLSFKRNLKDIAELYGCEKSLHGVEEFRRLHGLQSVGSTCFNAAKISAILIDDGLSLDKKHDIEWHKAFAPFVGRILRIERLAETILDEELPGGSSWSLDTFTETFVGNYLITVAGEIFGLKSIAAYRSGLEINTNVSRKDAEEGLAEVLQASKPFQITNKNFIDYIFTRSLEVALQFDLPIQIHTGFGDKDLDMRLSNPLHLRTVLEDERFSKCRIVLLHASYPFSKEASYLASVYSQVYLDFGLAVPKLSVHGMISSVKELLELAPIKKVMFSTDGYAFPETFYLGAKKAREVIFSVLRDACIDGDLSVHEAVEAAKDIFSENAIQFYKIKLSMKSFGSTKCISPLPEKIKTTPQSDVSLIRVLWVDASGQHRCRVVPAARFQNVVEKNGVGLTFASMGMTSFADGPADETNLTGTGEIRLMPDLSTRRRIPWQMREDMVLADMHLKPGEPWEYCPREALRRVSKILKEEYDLVMNAGFENEFFLLKSVLREGKEEWVPFDSTPYSSTSSYDAASPIFQEVIATMHSLNIPVEQIHAEAGNGQFEMALGHTTCTHAADNLIFVRESIRAIARKHGLLATFMPKYSLQDIGSGSHVHLSLWQNGKNVFMGTSRHGMSKVGEEFMAGVLHHLPAILAFTAPVPNSYDRIQPNTWSGAYQCWGKENREAPLRTACPPGISDGYVSNFEIKSFDGCANPYLGLAAILAAGIDGLRRHLTLPEPIDANPSSLDAELQRLPRSLSESLGALKEDTVITELIGQKLLVAIKGIRKAEIDYYSKHKDAYKQLIHRY</sequence>
<dbReference type="InterPro" id="IPR008146">
    <property type="entry name" value="Gln_synth_cat_dom"/>
</dbReference>
<keyword evidence="5" id="KW-1185">Reference proteome</keyword>
<dbReference type="GO" id="GO:0008017">
    <property type="term" value="F:microtubule binding"/>
    <property type="evidence" value="ECO:0007669"/>
    <property type="project" value="EnsemblPlants"/>
</dbReference>
<organism evidence="4 5">
    <name type="scientific">Ficus carica</name>
    <name type="common">Common fig</name>
    <dbReference type="NCBI Taxonomy" id="3494"/>
    <lineage>
        <taxon>Eukaryota</taxon>
        <taxon>Viridiplantae</taxon>
        <taxon>Streptophyta</taxon>
        <taxon>Embryophyta</taxon>
        <taxon>Tracheophyta</taxon>
        <taxon>Spermatophyta</taxon>
        <taxon>Magnoliopsida</taxon>
        <taxon>eudicotyledons</taxon>
        <taxon>Gunneridae</taxon>
        <taxon>Pentapetalae</taxon>
        <taxon>rosids</taxon>
        <taxon>fabids</taxon>
        <taxon>Rosales</taxon>
        <taxon>Moraceae</taxon>
        <taxon>Ficeae</taxon>
        <taxon>Ficus</taxon>
    </lineage>
</organism>
<dbReference type="InterPro" id="IPR014746">
    <property type="entry name" value="Gln_synth/guanido_kin_cat_dom"/>
</dbReference>
<comment type="caution">
    <text evidence="4">The sequence shown here is derived from an EMBL/GenBank/DDBJ whole genome shotgun (WGS) entry which is preliminary data.</text>
</comment>
<dbReference type="SUPFAM" id="SSF55931">
    <property type="entry name" value="Glutamine synthetase/guanido kinase"/>
    <property type="match status" value="1"/>
</dbReference>
<dbReference type="FunFam" id="3.10.20.70:FF:000009">
    <property type="entry name" value="Glutamate-ammonia ligase"/>
    <property type="match status" value="1"/>
</dbReference>
<dbReference type="SUPFAM" id="SSF54368">
    <property type="entry name" value="Glutamine synthetase, N-terminal domain"/>
    <property type="match status" value="1"/>
</dbReference>
<dbReference type="GO" id="GO:0016787">
    <property type="term" value="F:hydrolase activity"/>
    <property type="evidence" value="ECO:0007669"/>
    <property type="project" value="InterPro"/>
</dbReference>
<evidence type="ECO:0000313" key="5">
    <source>
        <dbReference type="Proteomes" id="UP001187192"/>
    </source>
</evidence>
<dbReference type="SMART" id="SM01230">
    <property type="entry name" value="Gln-synt_C"/>
    <property type="match status" value="1"/>
</dbReference>